<proteinExistence type="predicted"/>
<reference evidence="2 3" key="1">
    <citation type="submission" date="2016-10" db="EMBL/GenBank/DDBJ databases">
        <authorList>
            <person name="de Groot N.N."/>
        </authorList>
    </citation>
    <scope>NUCLEOTIDE SEQUENCE [LARGE SCALE GENOMIC DNA]</scope>
    <source>
        <strain evidence="2 3">DSM 13305</strain>
    </source>
</reference>
<dbReference type="GO" id="GO:0016491">
    <property type="term" value="F:oxidoreductase activity"/>
    <property type="evidence" value="ECO:0007669"/>
    <property type="project" value="InterPro"/>
</dbReference>
<dbReference type="SUPFAM" id="SSF53807">
    <property type="entry name" value="Helical backbone' metal receptor"/>
    <property type="match status" value="1"/>
</dbReference>
<sequence length="488" mass="53690">MAINLELPEVAIRENRLGSITGYQGTIRDLGARVSGCSLQNKGRCFSQASACSSGCAQNYLSGIVDAAVVNHAPIGCAGDSAGANEQDKWGRKVRGLEYRNINILNTNMVEEDTVFGAVAKLKDAVREAYRRFQPKAIFVTTSCVSGIIGEDIISALDELRDEIPVPLTPVFCEGFKSQIWASGFDAAFHAILTGIVKPPEKKTNKVNLINFRGSARQQITAMLARFGLEPVFMVPYSSIDELARTSESVATISICGTLGGYFGNALEQQYGVPYVKALQPHGITGTDNWLRELGKIVGKEAAVEAYIKEEKDRIAGELAELRGKLKGKKAVVGMGPSFAHDYIRTLQELGVEIIWGASWHYDPQYDSGQSPETVQHLLEGTEDIPFSVADQQVFEMMNLLNKLKPDLYIGRHPGMTVWATKLGIPSIMIGDEYTAYGYQGLVDFGFRVLDALTNRNFVKKLSARVTLPYTDWWMEQDSFTFLQDEVG</sequence>
<accession>A0A1H8WK33</accession>
<evidence type="ECO:0000313" key="3">
    <source>
        <dbReference type="Proteomes" id="UP000198847"/>
    </source>
</evidence>
<keyword evidence="3" id="KW-1185">Reference proteome</keyword>
<dbReference type="EMBL" id="FODY01000016">
    <property type="protein sequence ID" value="SEP27893.1"/>
    <property type="molecule type" value="Genomic_DNA"/>
</dbReference>
<evidence type="ECO:0000313" key="2">
    <source>
        <dbReference type="EMBL" id="SEP27893.1"/>
    </source>
</evidence>
<dbReference type="PANTHER" id="PTHR42956:SF1">
    <property type="entry name" value="NITROGENASE IRON-MOLYBDENUM COFACTOR BIOSYNTHESIS PROTEIN NIFE"/>
    <property type="match status" value="1"/>
</dbReference>
<dbReference type="AlphaFoldDB" id="A0A1H8WK33"/>
<protein>
    <submittedName>
        <fullName evidence="2">Nitrogenase molybdenum-iron protein alpha chain</fullName>
    </submittedName>
</protein>
<organism evidence="2 3">
    <name type="scientific">Propionispora vibrioides</name>
    <dbReference type="NCBI Taxonomy" id="112903"/>
    <lineage>
        <taxon>Bacteria</taxon>
        <taxon>Bacillati</taxon>
        <taxon>Bacillota</taxon>
        <taxon>Negativicutes</taxon>
        <taxon>Selenomonadales</taxon>
        <taxon>Sporomusaceae</taxon>
        <taxon>Propionispora</taxon>
    </lineage>
</organism>
<dbReference type="InterPro" id="IPR049939">
    <property type="entry name" value="NifE-like"/>
</dbReference>
<dbReference type="STRING" id="112903.SAMN04490178_11631"/>
<dbReference type="Pfam" id="PF00148">
    <property type="entry name" value="Oxidored_nitro"/>
    <property type="match status" value="1"/>
</dbReference>
<dbReference type="Proteomes" id="UP000198847">
    <property type="component" value="Unassembled WGS sequence"/>
</dbReference>
<evidence type="ECO:0000259" key="1">
    <source>
        <dbReference type="Pfam" id="PF00148"/>
    </source>
</evidence>
<name>A0A1H8WK33_9FIRM</name>
<dbReference type="OrthoDB" id="9767044at2"/>
<dbReference type="PANTHER" id="PTHR42956">
    <property type="entry name" value="NITROGENASE IRON-MOLYBDENUM COFACTOR BIOSYNTHESIS PROTEIN NIFE"/>
    <property type="match status" value="1"/>
</dbReference>
<dbReference type="InterPro" id="IPR000510">
    <property type="entry name" value="Nase/OxRdtase_comp1"/>
</dbReference>
<feature type="domain" description="Nitrogenase/oxidoreductase component 1" evidence="1">
    <location>
        <begin position="52"/>
        <end position="453"/>
    </location>
</feature>
<dbReference type="Gene3D" id="3.40.50.1980">
    <property type="entry name" value="Nitrogenase molybdenum iron protein domain"/>
    <property type="match status" value="3"/>
</dbReference>
<dbReference type="RefSeq" id="WP_091748250.1">
    <property type="nucleotide sequence ID" value="NZ_FODY01000016.1"/>
</dbReference>
<gene>
    <name evidence="2" type="ORF">SAMN04490178_11631</name>
</gene>